<dbReference type="GO" id="GO:0003700">
    <property type="term" value="F:DNA-binding transcription factor activity"/>
    <property type="evidence" value="ECO:0007669"/>
    <property type="project" value="TreeGrafter"/>
</dbReference>
<dbReference type="PANTHER" id="PTHR30055">
    <property type="entry name" value="HTH-TYPE TRANSCRIPTIONAL REGULATOR RUTR"/>
    <property type="match status" value="1"/>
</dbReference>
<keyword evidence="1" id="KW-0805">Transcription regulation</keyword>
<evidence type="ECO:0000256" key="2">
    <source>
        <dbReference type="ARBA" id="ARBA00023125"/>
    </source>
</evidence>
<dbReference type="InterPro" id="IPR023772">
    <property type="entry name" value="DNA-bd_HTH_TetR-type_CS"/>
</dbReference>
<proteinExistence type="predicted"/>
<dbReference type="InterPro" id="IPR050109">
    <property type="entry name" value="HTH-type_TetR-like_transc_reg"/>
</dbReference>
<dbReference type="KEGG" id="pvw:HU752_013575"/>
<dbReference type="Pfam" id="PF00440">
    <property type="entry name" value="TetR_N"/>
    <property type="match status" value="1"/>
</dbReference>
<dbReference type="EMBL" id="CP077093">
    <property type="protein sequence ID" value="QXI30904.1"/>
    <property type="molecule type" value="Genomic_DNA"/>
</dbReference>
<evidence type="ECO:0000259" key="5">
    <source>
        <dbReference type="PROSITE" id="PS50977"/>
    </source>
</evidence>
<feature type="DNA-binding region" description="H-T-H motif" evidence="4">
    <location>
        <begin position="42"/>
        <end position="61"/>
    </location>
</feature>
<keyword evidence="2 4" id="KW-0238">DNA-binding</keyword>
<evidence type="ECO:0000313" key="7">
    <source>
        <dbReference type="Proteomes" id="UP000634530"/>
    </source>
</evidence>
<name>A0A9E6PQP0_9PSED</name>
<dbReference type="InterPro" id="IPR009057">
    <property type="entry name" value="Homeodomain-like_sf"/>
</dbReference>
<evidence type="ECO:0000313" key="6">
    <source>
        <dbReference type="EMBL" id="QXI30904.1"/>
    </source>
</evidence>
<protein>
    <submittedName>
        <fullName evidence="6">TetR/AcrR family transcriptional regulator</fullName>
    </submittedName>
</protein>
<dbReference type="PROSITE" id="PS01081">
    <property type="entry name" value="HTH_TETR_1"/>
    <property type="match status" value="1"/>
</dbReference>
<organism evidence="6 7">
    <name type="scientific">Pseudomonas vanderleydeniana</name>
    <dbReference type="NCBI Taxonomy" id="2745495"/>
    <lineage>
        <taxon>Bacteria</taxon>
        <taxon>Pseudomonadati</taxon>
        <taxon>Pseudomonadota</taxon>
        <taxon>Gammaproteobacteria</taxon>
        <taxon>Pseudomonadales</taxon>
        <taxon>Pseudomonadaceae</taxon>
        <taxon>Pseudomonas</taxon>
    </lineage>
</organism>
<dbReference type="GO" id="GO:0000976">
    <property type="term" value="F:transcription cis-regulatory region binding"/>
    <property type="evidence" value="ECO:0007669"/>
    <property type="project" value="TreeGrafter"/>
</dbReference>
<dbReference type="PROSITE" id="PS50977">
    <property type="entry name" value="HTH_TETR_2"/>
    <property type="match status" value="1"/>
</dbReference>
<dbReference type="PRINTS" id="PR00455">
    <property type="entry name" value="HTHTETR"/>
</dbReference>
<sequence length="212" mass="24226">MISTLEMCGIPLPKQRRSLDTYHRILRAAQECVAEYGYSKTSTQEVARRAEISHGGLFKRFPTKVSLMASMVGYLEAQLRRQAAGEVTEELLNSPSHQRVRFFIEGYWCFVQTPQFKAIDEVWDESRTDPQLLEALRPIIAKDVVAGDLRFYFPELENGTAIQFISQMIYSSLEYLAFNHGMGADDQAPAKLDVLIDLVCREIDRLRAETVR</sequence>
<reference evidence="6 7" key="2">
    <citation type="journal article" date="2021" name="Microorganisms">
        <title>The Ever-Expanding Pseudomonas Genus: Description of 43 New Species and Partition of the Pseudomonas putida Group.</title>
        <authorList>
            <person name="Girard L."/>
            <person name="Lood C."/>
            <person name="Hofte M."/>
            <person name="Vandamme P."/>
            <person name="Rokni-Zadeh H."/>
            <person name="van Noort V."/>
            <person name="Lavigne R."/>
            <person name="De Mot R."/>
        </authorList>
    </citation>
    <scope>NUCLEOTIDE SEQUENCE [LARGE SCALE GENOMIC DNA]</scope>
    <source>
        <strain evidence="6 7">RW8P3</strain>
    </source>
</reference>
<dbReference type="Proteomes" id="UP000634530">
    <property type="component" value="Chromosome"/>
</dbReference>
<dbReference type="AlphaFoldDB" id="A0A9E6PQP0"/>
<feature type="domain" description="HTH tetR-type" evidence="5">
    <location>
        <begin position="19"/>
        <end position="79"/>
    </location>
</feature>
<evidence type="ECO:0000256" key="4">
    <source>
        <dbReference type="PROSITE-ProRule" id="PRU00335"/>
    </source>
</evidence>
<accession>A0A9E6PQP0</accession>
<evidence type="ECO:0000256" key="3">
    <source>
        <dbReference type="ARBA" id="ARBA00023163"/>
    </source>
</evidence>
<evidence type="ECO:0000256" key="1">
    <source>
        <dbReference type="ARBA" id="ARBA00023015"/>
    </source>
</evidence>
<dbReference type="RefSeq" id="WP_186680160.1">
    <property type="nucleotide sequence ID" value="NZ_CP077093.1"/>
</dbReference>
<keyword evidence="7" id="KW-1185">Reference proteome</keyword>
<dbReference type="InterPro" id="IPR001647">
    <property type="entry name" value="HTH_TetR"/>
</dbReference>
<dbReference type="SUPFAM" id="SSF46689">
    <property type="entry name" value="Homeodomain-like"/>
    <property type="match status" value="1"/>
</dbReference>
<gene>
    <name evidence="6" type="ORF">HU752_013575</name>
</gene>
<dbReference type="PANTHER" id="PTHR30055:SF234">
    <property type="entry name" value="HTH-TYPE TRANSCRIPTIONAL REGULATOR BETI"/>
    <property type="match status" value="1"/>
</dbReference>
<keyword evidence="3" id="KW-0804">Transcription</keyword>
<dbReference type="Gene3D" id="1.10.357.10">
    <property type="entry name" value="Tetracycline Repressor, domain 2"/>
    <property type="match status" value="1"/>
</dbReference>
<reference evidence="6 7" key="1">
    <citation type="journal article" date="2020" name="Microorganisms">
        <title>Reliable Identification of Environmental Pseudomonas Isolates Using the rpoD Gene.</title>
        <authorList>
            <consortium name="The Broad Institute Genome Sequencing Platform"/>
            <person name="Girard L."/>
            <person name="Lood C."/>
            <person name="Rokni-Zadeh H."/>
            <person name="van Noort V."/>
            <person name="Lavigne R."/>
            <person name="De Mot R."/>
        </authorList>
    </citation>
    <scope>NUCLEOTIDE SEQUENCE [LARGE SCALE GENOMIC DNA]</scope>
    <source>
        <strain evidence="6 7">RW8P3</strain>
    </source>
</reference>